<feature type="compositionally biased region" description="Pro residues" evidence="1">
    <location>
        <begin position="597"/>
        <end position="609"/>
    </location>
</feature>
<feature type="compositionally biased region" description="Polar residues" evidence="1">
    <location>
        <begin position="390"/>
        <end position="401"/>
    </location>
</feature>
<feature type="compositionally biased region" description="Low complexity" evidence="1">
    <location>
        <begin position="810"/>
        <end position="824"/>
    </location>
</feature>
<feature type="compositionally biased region" description="Acidic residues" evidence="1">
    <location>
        <begin position="825"/>
        <end position="842"/>
    </location>
</feature>
<gene>
    <name evidence="2" type="ORF">TRFO_18786</name>
</gene>
<feature type="compositionally biased region" description="Low complexity" evidence="1">
    <location>
        <begin position="549"/>
        <end position="558"/>
    </location>
</feature>
<feature type="compositionally biased region" description="Basic residues" evidence="1">
    <location>
        <begin position="265"/>
        <end position="279"/>
    </location>
</feature>
<keyword evidence="3" id="KW-1185">Reference proteome</keyword>
<reference evidence="2" key="1">
    <citation type="submission" date="2016-10" db="EMBL/GenBank/DDBJ databases">
        <authorList>
            <person name="Benchimol M."/>
            <person name="Almeida L.G."/>
            <person name="Vasconcelos A.T."/>
            <person name="Perreira-Neves A."/>
            <person name="Rosa I.A."/>
            <person name="Tasca T."/>
            <person name="Bogo M.R."/>
            <person name="de Souza W."/>
        </authorList>
    </citation>
    <scope>NUCLEOTIDE SEQUENCE [LARGE SCALE GENOMIC DNA]</scope>
    <source>
        <strain evidence="2">K</strain>
    </source>
</reference>
<dbReference type="OrthoDB" id="10691867at2759"/>
<dbReference type="RefSeq" id="XP_068364853.1">
    <property type="nucleotide sequence ID" value="XM_068500387.1"/>
</dbReference>
<organism evidence="2 3">
    <name type="scientific">Tritrichomonas foetus</name>
    <dbReference type="NCBI Taxonomy" id="1144522"/>
    <lineage>
        <taxon>Eukaryota</taxon>
        <taxon>Metamonada</taxon>
        <taxon>Parabasalia</taxon>
        <taxon>Tritrichomonadida</taxon>
        <taxon>Tritrichomonadidae</taxon>
        <taxon>Tritrichomonas</taxon>
    </lineage>
</organism>
<feature type="compositionally biased region" description="Basic and acidic residues" evidence="1">
    <location>
        <begin position="485"/>
        <end position="494"/>
    </location>
</feature>
<feature type="compositionally biased region" description="Basic and acidic residues" evidence="1">
    <location>
        <begin position="526"/>
        <end position="535"/>
    </location>
</feature>
<feature type="region of interest" description="Disordered" evidence="1">
    <location>
        <begin position="637"/>
        <end position="656"/>
    </location>
</feature>
<feature type="compositionally biased region" description="Low complexity" evidence="1">
    <location>
        <begin position="119"/>
        <end position="162"/>
    </location>
</feature>
<feature type="compositionally biased region" description="Gly residues" evidence="1">
    <location>
        <begin position="50"/>
        <end position="60"/>
    </location>
</feature>
<dbReference type="GeneID" id="94835091"/>
<feature type="compositionally biased region" description="Basic and acidic residues" evidence="1">
    <location>
        <begin position="230"/>
        <end position="251"/>
    </location>
</feature>
<dbReference type="Proteomes" id="UP000179807">
    <property type="component" value="Unassembled WGS sequence"/>
</dbReference>
<name>A0A1J4KQK2_9EUKA</name>
<feature type="compositionally biased region" description="Basic and acidic residues" evidence="1">
    <location>
        <begin position="75"/>
        <end position="89"/>
    </location>
</feature>
<feature type="compositionally biased region" description="Basic and acidic residues" evidence="1">
    <location>
        <begin position="340"/>
        <end position="355"/>
    </location>
</feature>
<feature type="compositionally biased region" description="Polar residues" evidence="1">
    <location>
        <begin position="893"/>
        <end position="914"/>
    </location>
</feature>
<comment type="caution">
    <text evidence="2">The sequence shown here is derived from an EMBL/GenBank/DDBJ whole genome shotgun (WGS) entry which is preliminary data.</text>
</comment>
<sequence>MTFSRQTEAVDVHVTTLLINRQGQSPKIDTDKVLRSLSGTPAAPQSAGARGRGGRGGAGRKGQPSNARRSVQTDVKGERLAARQEKNVKAVDTWNSPQKQQPAPQPFKGKRAAPWAEVTPLLAAQKPQPQPQSKRQNPPRQQQQNVQPQQTPQPQNQPQSVPHPTAEGWAGVTQAALLAEQQQAPKQEQEQKIVSEETDFQPVVKTLHQPTKAAAWQVFDPHEVYDDKNAYRRLPADLKRSHIQKGAEKPPKQQQQQNEQQQQKRPQKQNSRQKGKKQQKQQPQHEQEQEQNVMQEQEQEQFVETVEQPAQQQQPEQPEQEENATVWGEIQKALNSAQPFDDRNQVRKLAPELRRSHVKAVTQEKPKNQKKEKQPRGNQKDKKNPKEKANNNQNKPVQNEQPIGVEQEKVVEETITPVNPVWASVAEDAPYDDSRDVRRLPPQLRRSHAPPKVAEEQKPEPKQKKNKNVEKNDKPKDRKKGGKNQNKEDKKLEALKPIVSSAWANLVIPEPKPKPEPQQQATSEQPKPEQTHEEPIVTIPKPTPELIAQPEPEVVQPQVEDEEQEQPHEAVPLSQPLPKDSPWLNLTVEKLTAPRQKPAPKPKLIPQPEPIKDVESPVQIEEELESMPEPAAPVEIEEEEVHEVEEVKSLAPPPAVVSVWATVKNEKAYDDKNDWRKTPADLRRTHVKQVSADDQQKDKQQQQQRRPKKENNNKKGKGKQNKQIPTQQPQSEPKEPEHVVENPVEEIPESQPAAPIKTIWATINTNTPYDDSRDMRKLPPELRRTHKKAAEPTSEEKRGKKGKKADRQNGKQPNQKPQPNQQQPVEEEVVEEEQVQPIEEPEQQQQQQQPKSPWALINTNAPYDDRRDVSRLPPELRRTHKQPQPAKQEEKGGNNNERQGRQQKQTGEQENQSGFAFKKLKRAEQPPPK</sequence>
<dbReference type="VEuPathDB" id="TrichDB:TRFO_18786"/>
<feature type="region of interest" description="Disordered" evidence="1">
    <location>
        <begin position="230"/>
        <end position="613"/>
    </location>
</feature>
<feature type="region of interest" description="Disordered" evidence="1">
    <location>
        <begin position="664"/>
        <end position="929"/>
    </location>
</feature>
<feature type="compositionally biased region" description="Basic and acidic residues" evidence="1">
    <location>
        <begin position="453"/>
        <end position="476"/>
    </location>
</feature>
<feature type="compositionally biased region" description="Low complexity" evidence="1">
    <location>
        <begin position="252"/>
        <end position="264"/>
    </location>
</feature>
<feature type="compositionally biased region" description="Basic and acidic residues" evidence="1">
    <location>
        <begin position="770"/>
        <end position="798"/>
    </location>
</feature>
<feature type="compositionally biased region" description="Basic and acidic residues" evidence="1">
    <location>
        <begin position="863"/>
        <end position="877"/>
    </location>
</feature>
<proteinExistence type="predicted"/>
<dbReference type="AlphaFoldDB" id="A0A1J4KQK2"/>
<dbReference type="EMBL" id="MLAK01000581">
    <property type="protein sequence ID" value="OHT11717.1"/>
    <property type="molecule type" value="Genomic_DNA"/>
</dbReference>
<evidence type="ECO:0000256" key="1">
    <source>
        <dbReference type="SAM" id="MobiDB-lite"/>
    </source>
</evidence>
<feature type="compositionally biased region" description="Basic and acidic residues" evidence="1">
    <location>
        <begin position="362"/>
        <end position="389"/>
    </location>
</feature>
<protein>
    <submittedName>
        <fullName evidence="2">Uncharacterized protein</fullName>
    </submittedName>
</protein>
<feature type="compositionally biased region" description="Basic and acidic residues" evidence="1">
    <location>
        <begin position="664"/>
        <end position="684"/>
    </location>
</feature>
<accession>A0A1J4KQK2</accession>
<evidence type="ECO:0000313" key="3">
    <source>
        <dbReference type="Proteomes" id="UP000179807"/>
    </source>
</evidence>
<feature type="compositionally biased region" description="Low complexity" evidence="1">
    <location>
        <begin position="289"/>
        <end position="317"/>
    </location>
</feature>
<feature type="region of interest" description="Disordered" evidence="1">
    <location>
        <begin position="22"/>
        <end position="171"/>
    </location>
</feature>
<evidence type="ECO:0000313" key="2">
    <source>
        <dbReference type="EMBL" id="OHT11717.1"/>
    </source>
</evidence>
<feature type="compositionally biased region" description="Polar residues" evidence="1">
    <location>
        <begin position="63"/>
        <end position="73"/>
    </location>
</feature>